<dbReference type="SMART" id="SM00710">
    <property type="entry name" value="PbH1"/>
    <property type="match status" value="15"/>
</dbReference>
<reference evidence="4 5" key="1">
    <citation type="submission" date="2020-08" db="EMBL/GenBank/DDBJ databases">
        <title>Genomic Encyclopedia of Type Strains, Phase IV (KMG-IV): sequencing the most valuable type-strain genomes for metagenomic binning, comparative biology and taxonomic classification.</title>
        <authorList>
            <person name="Goeker M."/>
        </authorList>
    </citation>
    <scope>NUCLEOTIDE SEQUENCE [LARGE SCALE GENOMIC DNA]</scope>
    <source>
        <strain evidence="4 5">DSM 17976</strain>
    </source>
</reference>
<feature type="chain" id="PRO_5031366399" evidence="2">
    <location>
        <begin position="20"/>
        <end position="5395"/>
    </location>
</feature>
<sequence>MKKLFYLLVFLWCVQPVLGQNSFFGNPKSDASSSVFQQSPSAFQYTKKARMSQPVLLAANPLEAGTRAHQTTMTSPNARALKPLSTITVTTLSDQVSVNGQCSLREAIANANNDAATNSDCAAGSGADVIVLNATGTYTLGGTELSITSAITIQEGSGVTATISGNNASRVFNVSTTNGNLKLNGLTVENGSTTTAGGCIQLGANTRLEFLSGVLQNCSSTVNGGAIGTIASPHAITIYQSTLQNNTSGGFGGAIFQSGTAEYLSVYQTTFNNNQSGGGTLGGGGALHWLDSAGGTLEIGDNSFTNNRTQATATTDALGGAIYVNVGSTSTTEITGSTFTDNQALNASNLNRGGAFYKTGTGSLTFSNNILTGNSAASDGGGIFNNQGTLSVKNTEIAGSATSANGGGVANVSGATLNLVGSAISGYSATNGGGAWNAGTLRIVNSTISGNTASSGGGIWNTTGTITLRNATISNNTATTGGGINSSSGIVSLGNTIVAGNTAATGADISGTINSSGYNLFSNSSGMTGTGPTDIVNASPGLLPLTNDGGLTKTHALLLESPALNAGVSVLAKDVSNSNADLTTDQRGGGFVRKFGTSVDIGAYELACSGPLVVNTLSDGVDAVPGDGVCATSGGVCTLRAAIQEANALTSCNSSITISITATGTINLTSALPAIDHDLSITGPGANVLSVTGANLYRPFTINTGKVVAISALTVTNGYDANQAGAIQNYGTLTMTNCTVKSSSAPQGGGVQNDGVLTMTGCTINSNTSTGAGAAFAMYGTTTTLVNCTVSGNTASSTGGGFLVGLGTLNLTNCTVTNNTATDGGAMNLSGSAHVLKNSIIAGNVATNTSNENIAGSVSASSSYNLIGAGGVGGLTNGTNNNQVGIANVYLAVLADNGGPTQTHALLANSPALDKGAAIAGLTTDQRGQVRAYDISTIAASSGGDNSDIGAYEAIPSCNTVALSPSSLPSGTVGVNYSQSITATGGTAPYTYSVTSGSVPAGLTLQSDGTWSGSPTEGGTFNFTVTAIYGLGCSGSQAYTLTINGCSSARTFTVNDTGDGADTNPGDNTCATAGGTCTLRAAMQEIMASGGCSNTINFSVTGTINIATALPDITLPLTINGGTSGMTINRSSGVAFRIFTVNSGVVSFNKLTISNGSGVEGGGIYNAATLTLTECVLSGNTTTGARPLTGGGAGVFNAGTGVLTLNRCAVVNNIATGQAGNGGAGSGGGGGGLGGGILNNGGTVNSTNTTFSGNQAVGGAGGGGTSGCCVGSGGSGGGNGGVGGSALNPSLPTAGNFGGGGGGGGNGYNGAAGGRFGGGGGGGQAAGGGTSGGAAGFLGGSGGAGSSSVSRNGAGGGGGGAGGAIFQNGGTTTLLNVTIVNNTVTGGAGGTSSNGPSNGGAGSSRGGGIYNESGTVTLKNAIVAANNAQQSSYADFDNNSAAFTTNGYNLFGSGSGAPTGGSQDQSIASSSVFTTVVSALGYFGGGTVPSHRLLSGSPAIDKGSAAVSVDQRNLTRPVDQPGVSSAPGGDGSDIGALEAQICSGTVAVSPSTIPTVGSGAPYNLTLSGSGGTAPYFFNLISGSLPTGLILSPTGSLSGTPTVNGTYNFTIQVADNLGCVSDQAYTVVVFCPTITTHPTSQVICGGTTATLSVAVDNSAGVSYQWRKGGVTIDGETNSTLTISSFSSANEGSYDVVVSTAACAMIPSNAATLTLAGTTTMTNAMPYWGGQLNGNQFQVGTVNSSGSNTWPSTEPPGNVFDGTFAKSLIRVTTNAGYIFTPASCSQSGRVINSFRIYTANDTPDRDPSSYSLYGTNSAISGNGPFDATQFTLIASGALALPSGRNTSTLDNANSQLVSFTNTTPYTSFMLVFPTIKNAGATISTQIGEIKLYPENNQPTLNTTTVSIAQGVTTTGTSMGSATSGTTQAPNTLTTAVSSDGTNFGSSATLNGVTLNNVVVAADGNVTANVSASCTATNGSFTVKITNNQSQSVLATVAINVAANSAPTLTYGNASVNTGTATTVNPATGASDNGSISTIVLQSVSPATSPATLTVDNVTGGVTVPNNVPAGVYTVTVRATDNCSSFTDATFTLTVQSADYAISIASNVLTINDVSGNGEALNISESGSNIRFNVTGRTYSINGGAITPFTTPADVALAGITSIVVNTSTGNDIINVGGFASNPLPSLSINGGTGDDQVNFNGDINFVANANLDVDLQNDDANPGTDQVSFTNNANLLLTGTGAAVLKVSRNIVFSNGTASLETTDGNLTLEANQQTTASTGNFVGVSVNGATVRVNGTGSLSVKGKSGDDSAINQFGIVVQNGGLISGGTSGTATIEGSVGAGSANGNIGVYVTGTNARISSLGGNVSVVGSGGSTGASSTCSGVVVITNGTITAGGSGTVTVSGTGGAGSGNFNAGVYVAGTVNTLITSSGGNVSVTGIGGGTGSGNNNHGIWQELGGTITAGGSGLVTVQGTGGATTGNNNNGVYMKDANTKITSGGGNVSVTGIEGGGAGSLGISQASSLGITTATNGGNIALIANSMDLASTISTQVAGSTTLRPYTNNVAINLGTSTNSIGGPLGLSDTELDNITTGTLIIGNANSGNLTVSGEISRPASTNVQLVSGGDVLISGGGFNTSGGTLLLDPGTSTAAVKPTFNGTDATASTLSLGGDLNIAINGMTVGDGTGSTYSQLNVVGGVNLLGVNLVLSGTTTLVGGETFVIVDNDGTEAISGTFTNFAQGATLSNFLNSGLNATISYTGGTNNNDVVITVEQVCPTVSNAGPDQTPACGTTQVTLAGNAPTIGTGVWSVVSGTGGTFGNTSSPTSTFNGTAGIAYTLRWTTTNGSCTSSDDVTITFNQNPTVSNAGLDQTPACGTTQVTLAGNTPTVGTGVWSVVSGTGGTFGNANSPTSMFSGTAGSTYTLRWTITNGSCTSTDDVIITFNQNPTTSNAGPDQTGATTCGLTQVTLSGNTPTVGTGSWSVVSGTGGAFGTVSSPTSTFSGTAGSTYTLRWTITNGSCTSTDDVIITFNQNPTVSNAGPDQTPACGTTQVTLAGNTPTVGTGVWTVVSGTGGTFGDASSPTSTFNGIAGNSYTLRWTITNGSCTSTDDVTISFNQNPTTANAGLDQIPACGTTQVTLAGNTPTVGTGVWTVVSGTGGTFGDASSPTSTFNGTAGSTYTLRWTTTNGSCTSTDDVTISFNQNPTVSNAGPDQTPACGTTQVTLAGNTPTVGTGVWSVLSGTGGTFGDASSSMSTFNGTSGSTYTLRWTTTNGSCTSSDDVTISFNQNPTTANAGPDQTPACGTTQVTLAGNAPTIGTGIWSVVSGTGGTFGTVSSPTSTFNGTAGNSYTLRWTITNGSCTSTDDVTISFNQNPTTANAGLDQIPACGTTQVTLAGNTPTVGTGVWTVVSGTGGTFGDASSPTSTFNGTAGSTYTLRWTTTNGSCTSTDDVTISFNQNPTVSNAGPDQTPACGTTQVTLAGNTPTVGTGVWSVLSGTGGTFGDASSSMSTFNGTAGSTYTLRWTTTNGSCTSSDDVTISFNQNPTTSNAGPDQTPACGTTQVTLAGNEPMVGTGVWSVLSGTGGTFGDASSSMSTFNGTAGSTYTLRWTTTNGSCTSSDDVTISFNQNPTTSNAGPDQTPACGTTQVTLAGNEPMVGTGVWSVVSGTGGIFGNANSPTSTFNGTAGSAYTLRWTITNGSCTSSDDVTISFNQNPTVSNAGPDQTPACGTTQVTLAGNAPTVGTGVWSVVSGTGGTFGDASSPTSTFNGTAGSAYTLRWTITNGSCTSTDDVTITFNQNPTVSNAGPDQTPACGTTQVTLAGNTPTIGTGIWSVVSGTGGTFGNTSSPTSTFNGTAGSVYTLRWTITNGSCTSSDDVTISFSQNPTVSNAGPDQAPACGTTQVTLAGNAPTVGTGVWSVVSGTGGTFGDANSATSSFTGVAGNSYVLRWTISNGQCSASTDDVSVAFTQTPTTSNAGPDQTPACGTTQVTLAGNTPTVGTGIWSVVSGTGGTFGDASSPMSTFNGTAGSSYTLRWTITNGSCTSTDDVTISFNQNPTVSNAGPDQTPACGTTQVTLAGNTPTVGTGVWSVVSGTGGTFGNANSPTSTFNGTVGNSYTLRWTTTNGSCTSADDVTITFNQNPTVSNAGPDQTPACGTTQVTLAGNTPTVGTGIWSVVSGTGGTFGDASSPMSTFNGTAGSSYTLRWTITNGSCTSTDDVTISFNQNPTVSNAGPDQTPSCGTTQVTLAGNTPTVGTGVWSVVSGTGGTFGDASSPTSTFNGTAGNSYTLRWTLTNGSCTSSDDVTITFNQNPTVSNAGPDQTPSCGTTHVTLAGNTPTVGTGVWTVVSGTGGTFGNASSPTSTFNGTAGSVYTLRWTITNGSCTSSDDVTITFNQNPTVSNAGPDQTPACGTTQVTLAGNAPTVGTGLWSVVNGTGGTFGNASSPTSTFNGTAGSSYTLRWTITNGSCTSSDDVTITFNQNPTVSNAGPDQTPACGTTQVTLAGNAPTVGTGVWSVVSGTGGAFGDANSAISSFTGIAGSSYVLRWTISNGQCSASTDDVSVTFTQNPTPPTIGTITQPTCALATGSVELSGLPSSGTWTLTRNPGSVTSTGTGGTTTVSGLVSGIYTFTVTNDAGCTSLASGDVVITVPPSNVSITTAASAPICAGATSFTIPYTATTGSPLTYSITGVGITSVSNGTLPSTPIVVNLSGPAAGNSISYSLVVSNAGGCVSPNVTGSVAVQNKPTITLTTLQQTLNEGNNPVLCDTDANSVNSLQFNVLISCVSGSPVWRVQVGSGAWSNWSATAPVSQPSNNQPHRYQAACDANCASTYSGVIELTINNRASVPQNVSLLVDGVTVSVGETKEVCSLVNMPLTFNANCATGEVILYSVDGGEYSVGVPVGLVDNQYHNYRVRCRQSDGTPSCVESESGVMRLKLVVIPAAPTVSLSSTSSCNPSASFSGQSTCGSLRTVWYNATTNVALPSLPATVPTETTSYYARCQTENGCVSEKSNVVTFTLTPTQVAPVITASQEIVCTGTTVTISANCPAGSQTFWNTGVTAPSFEVAFSNVTKQTYWAKCLFEGGCQSSESVRKDIYWNAFVVTLINIGESKSAVKPTNDKSLWTSQFITRDGGPELDQSTQVNPTLFYVENANKMAPRYWTINVEACGLSTDGSLTFDMLATPEMGVIRSFNTHENNAPYFMYANREGWTELYAQNHPAYGFYQDNGAGGNVYDSGLPKGLYKLGIRYWDQKGWGSIYPSTRKPQGNVLAYQEYWFRIQSRDGVGVGAARTADSEDAKGKGQGARGEGQGSDNGKQLTENGAFATVLPNPVTSILRLKVQDSKGQTVQAALTDASGRQVMGRKFVPETNTHQEEFGVSELPTGMYFLKVTTAEQQATLKVVKVE</sequence>
<dbReference type="InterPro" id="IPR007110">
    <property type="entry name" value="Ig-like_dom"/>
</dbReference>
<dbReference type="RefSeq" id="WP_183978964.1">
    <property type="nucleotide sequence ID" value="NZ_JACIBY010000016.1"/>
</dbReference>
<proteinExistence type="predicted"/>
<name>A0A7W6ET28_9BACT</name>
<dbReference type="InterPro" id="IPR026444">
    <property type="entry name" value="Secre_tail"/>
</dbReference>
<keyword evidence="5" id="KW-1185">Reference proteome</keyword>
<feature type="signal peptide" evidence="2">
    <location>
        <begin position="1"/>
        <end position="19"/>
    </location>
</feature>
<dbReference type="EMBL" id="JACIBY010000016">
    <property type="protein sequence ID" value="MBB3841349.1"/>
    <property type="molecule type" value="Genomic_DNA"/>
</dbReference>
<feature type="region of interest" description="Disordered" evidence="1">
    <location>
        <begin position="1387"/>
        <end position="1406"/>
    </location>
</feature>
<evidence type="ECO:0000256" key="1">
    <source>
        <dbReference type="SAM" id="MobiDB-lite"/>
    </source>
</evidence>
<dbReference type="GO" id="GO:0005509">
    <property type="term" value="F:calcium ion binding"/>
    <property type="evidence" value="ECO:0007669"/>
    <property type="project" value="InterPro"/>
</dbReference>
<dbReference type="SUPFAM" id="SSF51126">
    <property type="entry name" value="Pectin lyase-like"/>
    <property type="match status" value="3"/>
</dbReference>
<protein>
    <submittedName>
        <fullName evidence="4">CSLREA domain-containing protein</fullName>
    </submittedName>
</protein>
<dbReference type="InterPro" id="IPR036179">
    <property type="entry name" value="Ig-like_dom_sf"/>
</dbReference>
<keyword evidence="2" id="KW-0732">Signal</keyword>
<evidence type="ECO:0000313" key="4">
    <source>
        <dbReference type="EMBL" id="MBB3841349.1"/>
    </source>
</evidence>
<evidence type="ECO:0000256" key="2">
    <source>
        <dbReference type="SAM" id="SignalP"/>
    </source>
</evidence>
<evidence type="ECO:0000259" key="3">
    <source>
        <dbReference type="PROSITE" id="PS50835"/>
    </source>
</evidence>
<accession>A0A7W6ET28</accession>
<dbReference type="InterPro" id="IPR006626">
    <property type="entry name" value="PbH1"/>
</dbReference>
<dbReference type="NCBIfam" id="TIGR04183">
    <property type="entry name" value="Por_Secre_tail"/>
    <property type="match status" value="1"/>
</dbReference>
<evidence type="ECO:0000313" key="5">
    <source>
        <dbReference type="Proteomes" id="UP000541352"/>
    </source>
</evidence>
<feature type="domain" description="Ig-like" evidence="3">
    <location>
        <begin position="1631"/>
        <end position="1712"/>
    </location>
</feature>
<dbReference type="Gene3D" id="2.60.40.10">
    <property type="entry name" value="Immunoglobulins"/>
    <property type="match status" value="23"/>
</dbReference>
<feature type="compositionally biased region" description="Gly residues" evidence="1">
    <location>
        <begin position="5291"/>
        <end position="5302"/>
    </location>
</feature>
<comment type="caution">
    <text evidence="4">The sequence shown here is derived from an EMBL/GenBank/DDBJ whole genome shotgun (WGS) entry which is preliminary data.</text>
</comment>
<dbReference type="NCBIfam" id="NF041518">
    <property type="entry name" value="choice_anch_Q"/>
    <property type="match status" value="3"/>
</dbReference>
<dbReference type="InterPro" id="IPR013783">
    <property type="entry name" value="Ig-like_fold"/>
</dbReference>
<dbReference type="NCBIfam" id="TIGR04214">
    <property type="entry name" value="CSLREA_Nterm"/>
    <property type="match status" value="2"/>
</dbReference>
<organism evidence="4 5">
    <name type="scientific">Runella defluvii</name>
    <dbReference type="NCBI Taxonomy" id="370973"/>
    <lineage>
        <taxon>Bacteria</taxon>
        <taxon>Pseudomonadati</taxon>
        <taxon>Bacteroidota</taxon>
        <taxon>Cytophagia</taxon>
        <taxon>Cytophagales</taxon>
        <taxon>Spirosomataceae</taxon>
        <taxon>Runella</taxon>
    </lineage>
</organism>
<dbReference type="Proteomes" id="UP000541352">
    <property type="component" value="Unassembled WGS sequence"/>
</dbReference>
<dbReference type="InterPro" id="IPR026457">
    <property type="entry name" value="CSLREA_Nterm"/>
</dbReference>
<dbReference type="InterPro" id="IPR059226">
    <property type="entry name" value="Choice_anch_Q_dom"/>
</dbReference>
<dbReference type="SUPFAM" id="SSF49313">
    <property type="entry name" value="Cadherin-like"/>
    <property type="match status" value="1"/>
</dbReference>
<dbReference type="GO" id="GO:0016020">
    <property type="term" value="C:membrane"/>
    <property type="evidence" value="ECO:0007669"/>
    <property type="project" value="InterPro"/>
</dbReference>
<gene>
    <name evidence="4" type="ORF">FHS57_005377</name>
</gene>
<dbReference type="Pfam" id="PF18962">
    <property type="entry name" value="Por_Secre_tail"/>
    <property type="match status" value="1"/>
</dbReference>
<dbReference type="InterPro" id="IPR015919">
    <property type="entry name" value="Cadherin-like_sf"/>
</dbReference>
<dbReference type="SUPFAM" id="SSF48726">
    <property type="entry name" value="Immunoglobulin"/>
    <property type="match status" value="1"/>
</dbReference>
<feature type="region of interest" description="Disordered" evidence="1">
    <location>
        <begin position="5278"/>
        <end position="5308"/>
    </location>
</feature>
<dbReference type="InterPro" id="IPR011050">
    <property type="entry name" value="Pectin_lyase_fold/virulence"/>
</dbReference>
<dbReference type="PROSITE" id="PS50835">
    <property type="entry name" value="IG_LIKE"/>
    <property type="match status" value="1"/>
</dbReference>